<gene>
    <name evidence="2" type="ORF">PG993_013680</name>
</gene>
<organism evidence="2 3">
    <name type="scientific">Apiospora rasikravindrae</name>
    <dbReference type="NCBI Taxonomy" id="990691"/>
    <lineage>
        <taxon>Eukaryota</taxon>
        <taxon>Fungi</taxon>
        <taxon>Dikarya</taxon>
        <taxon>Ascomycota</taxon>
        <taxon>Pezizomycotina</taxon>
        <taxon>Sordariomycetes</taxon>
        <taxon>Xylariomycetidae</taxon>
        <taxon>Amphisphaeriales</taxon>
        <taxon>Apiosporaceae</taxon>
        <taxon>Apiospora</taxon>
    </lineage>
</organism>
<evidence type="ECO:0000313" key="3">
    <source>
        <dbReference type="Proteomes" id="UP001444661"/>
    </source>
</evidence>
<dbReference type="InterPro" id="IPR010730">
    <property type="entry name" value="HET"/>
</dbReference>
<reference evidence="2 3" key="1">
    <citation type="submission" date="2023-01" db="EMBL/GenBank/DDBJ databases">
        <title>Analysis of 21 Apiospora genomes using comparative genomics revels a genus with tremendous synthesis potential of carbohydrate active enzymes and secondary metabolites.</title>
        <authorList>
            <person name="Sorensen T."/>
        </authorList>
    </citation>
    <scope>NUCLEOTIDE SEQUENCE [LARGE SCALE GENOMIC DNA]</scope>
    <source>
        <strain evidence="2 3">CBS 33761</strain>
    </source>
</reference>
<sequence>MEFDQFRSPTTSGFSSSADTPMTIISLSLFDVVKNRRKAVKNPDDGCKFCSLLFDVISIHDPFEHPAIKDHMPEDLQGKSFKTWAEGIKWHDKVMNKDSPFGKSLEQIQFRPNEFDPNGLPVAMNRNDLGLAQNAVVIGTAFAGGAAASQVRDGDRNGAWFDLSTASAIAVSTMAALKRNNLPVVVTIKIPSNTRETGGLLNVAVVGYGNGVRAPLSVLSSFNLRVASDYQKDGLSLTYGRIITDKVSVEADCRKWLDHCRESHQHRCAKPDWSTKLPPPKDLRLVEIDEIDDRFRVIQVKDSSRDLPRREDTPEYAALSYVWGEAGSRALQLRNQNIEALRRWTSSDGLGKTVKDAIEVTKRLGMRYLWVDSLCVIQAERPGQTVSNSEESQIAQMDSVYGNASVTIVAAAGEDADAGLAGVSSPREVIQMAREVRSDINILLPVEYDKSYGKWDTRGWTLQEKLLSKRMLVFGENLASFHCRHGVLREDMPAVHAGNGPPPMPCLSMPSCDDGKIKKSWEGDPVLLQSPLFDEYAKLLEQYTSRNMTDSTDILLGVLGLLAVLEDMRGLGSNSSRANTGTRKSESEGRTLYGLPEEYLDLALLWQPPADPETQLA</sequence>
<dbReference type="EMBL" id="JAQQWK010000013">
    <property type="protein sequence ID" value="KAK8017354.1"/>
    <property type="molecule type" value="Genomic_DNA"/>
</dbReference>
<keyword evidence="3" id="KW-1185">Reference proteome</keyword>
<comment type="caution">
    <text evidence="2">The sequence shown here is derived from an EMBL/GenBank/DDBJ whole genome shotgun (WGS) entry which is preliminary data.</text>
</comment>
<evidence type="ECO:0000313" key="2">
    <source>
        <dbReference type="EMBL" id="KAK8017354.1"/>
    </source>
</evidence>
<accession>A0ABR1RQV4</accession>
<proteinExistence type="predicted"/>
<dbReference type="PANTHER" id="PTHR33112:SF12">
    <property type="entry name" value="HETEROKARYON INCOMPATIBILITY DOMAIN-CONTAINING PROTEIN"/>
    <property type="match status" value="1"/>
</dbReference>
<feature type="domain" description="Heterokaryon incompatibility" evidence="1">
    <location>
        <begin position="316"/>
        <end position="464"/>
    </location>
</feature>
<dbReference type="Proteomes" id="UP001444661">
    <property type="component" value="Unassembled WGS sequence"/>
</dbReference>
<evidence type="ECO:0000259" key="1">
    <source>
        <dbReference type="Pfam" id="PF06985"/>
    </source>
</evidence>
<dbReference type="PANTHER" id="PTHR33112">
    <property type="entry name" value="DOMAIN PROTEIN, PUTATIVE-RELATED"/>
    <property type="match status" value="1"/>
</dbReference>
<protein>
    <recommendedName>
        <fullName evidence="1">Heterokaryon incompatibility domain-containing protein</fullName>
    </recommendedName>
</protein>
<name>A0ABR1RQV4_9PEZI</name>
<dbReference type="Pfam" id="PF06985">
    <property type="entry name" value="HET"/>
    <property type="match status" value="1"/>
</dbReference>